<keyword evidence="3" id="KW-1003">Cell membrane</keyword>
<evidence type="ECO:0000313" key="10">
    <source>
        <dbReference type="Proteomes" id="UP000075806"/>
    </source>
</evidence>
<gene>
    <name evidence="9" type="ORF">AZF04_14920</name>
</gene>
<accession>A0A161Q9S3</accession>
<dbReference type="GO" id="GO:0005886">
    <property type="term" value="C:plasma membrane"/>
    <property type="evidence" value="ECO:0007669"/>
    <property type="project" value="UniProtKB-SubCell"/>
</dbReference>
<reference evidence="9" key="1">
    <citation type="submission" date="2016-02" db="EMBL/GenBank/DDBJ databases">
        <title>Genome sequence of Bacillus trypoxylicola KCTC 13244(T).</title>
        <authorList>
            <person name="Jeong H."/>
            <person name="Park S.-H."/>
            <person name="Choi S.-K."/>
        </authorList>
    </citation>
    <scope>NUCLEOTIDE SEQUENCE [LARGE SCALE GENOMIC DNA]</scope>
    <source>
        <strain evidence="9">KCTC 13244</strain>
    </source>
</reference>
<keyword evidence="5 7" id="KW-1133">Transmembrane helix</keyword>
<feature type="transmembrane region" description="Helical" evidence="7">
    <location>
        <begin position="57"/>
        <end position="78"/>
    </location>
</feature>
<evidence type="ECO:0000256" key="7">
    <source>
        <dbReference type="SAM" id="Phobius"/>
    </source>
</evidence>
<dbReference type="OrthoDB" id="9791874at2"/>
<keyword evidence="10" id="KW-1185">Reference proteome</keyword>
<feature type="domain" description="Glycine transporter" evidence="8">
    <location>
        <begin position="5"/>
        <end position="78"/>
    </location>
</feature>
<evidence type="ECO:0000256" key="3">
    <source>
        <dbReference type="ARBA" id="ARBA00022475"/>
    </source>
</evidence>
<dbReference type="Proteomes" id="UP000075806">
    <property type="component" value="Unassembled WGS sequence"/>
</dbReference>
<dbReference type="STRING" id="519424.AZF04_14920"/>
<dbReference type="Pfam" id="PF03458">
    <property type="entry name" value="Gly_transporter"/>
    <property type="match status" value="2"/>
</dbReference>
<evidence type="ECO:0000259" key="8">
    <source>
        <dbReference type="Pfam" id="PF03458"/>
    </source>
</evidence>
<name>A0A161Q9S3_9BACI</name>
<feature type="transmembrane region" description="Helical" evidence="7">
    <location>
        <begin position="6"/>
        <end position="23"/>
    </location>
</feature>
<dbReference type="InterPro" id="IPR005115">
    <property type="entry name" value="Gly_transporter"/>
</dbReference>
<dbReference type="AlphaFoldDB" id="A0A161Q9S3"/>
<sequence length="204" mass="22664">MVWETLNIIGTIAFAISGAIVAIEEKYDILGVLVLGFVTAFGGGAVRNLLIGAPVSLLWDQGLLFALALITIFIVFFLKDMWIEYLKKVIIFDAMGLSAFAIQGAMIAYHNELPFWAVATAAVLTGSGGGIIRDVLAGRKPTIFREEIYALWALLAGLFIGLGFITHPYVYYLLFFMIVALRILSVRYNWTLPKHQNQLFQKEL</sequence>
<keyword evidence="4 7" id="KW-0812">Transmembrane</keyword>
<comment type="subcellular location">
    <subcellularLocation>
        <location evidence="1">Cell membrane</location>
        <topology evidence="1">Multi-pass membrane protein</topology>
    </subcellularLocation>
</comment>
<evidence type="ECO:0000256" key="1">
    <source>
        <dbReference type="ARBA" id="ARBA00004651"/>
    </source>
</evidence>
<evidence type="ECO:0000256" key="4">
    <source>
        <dbReference type="ARBA" id="ARBA00022692"/>
    </source>
</evidence>
<keyword evidence="6 7" id="KW-0472">Membrane</keyword>
<dbReference type="PANTHER" id="PTHR30506:SF3">
    <property type="entry name" value="UPF0126 INNER MEMBRANE PROTEIN YADS-RELATED"/>
    <property type="match status" value="1"/>
</dbReference>
<dbReference type="RefSeq" id="WP_061947621.1">
    <property type="nucleotide sequence ID" value="NZ_LTAO01000003.1"/>
</dbReference>
<evidence type="ECO:0000256" key="6">
    <source>
        <dbReference type="ARBA" id="ARBA00023136"/>
    </source>
</evidence>
<feature type="transmembrane region" description="Helical" evidence="7">
    <location>
        <begin position="90"/>
        <end position="109"/>
    </location>
</feature>
<evidence type="ECO:0000256" key="5">
    <source>
        <dbReference type="ARBA" id="ARBA00022989"/>
    </source>
</evidence>
<feature type="transmembrane region" description="Helical" evidence="7">
    <location>
        <begin position="148"/>
        <end position="165"/>
    </location>
</feature>
<feature type="transmembrane region" description="Helical" evidence="7">
    <location>
        <begin position="171"/>
        <end position="190"/>
    </location>
</feature>
<dbReference type="EMBL" id="LTAO01000003">
    <property type="protein sequence ID" value="KYG34119.1"/>
    <property type="molecule type" value="Genomic_DNA"/>
</dbReference>
<feature type="domain" description="Glycine transporter" evidence="8">
    <location>
        <begin position="91"/>
        <end position="160"/>
    </location>
</feature>
<evidence type="ECO:0000313" key="9">
    <source>
        <dbReference type="EMBL" id="KYG34119.1"/>
    </source>
</evidence>
<proteinExistence type="inferred from homology"/>
<comment type="caution">
    <text evidence="9">The sequence shown here is derived from an EMBL/GenBank/DDBJ whole genome shotgun (WGS) entry which is preliminary data.</text>
</comment>
<feature type="transmembrane region" description="Helical" evidence="7">
    <location>
        <begin position="30"/>
        <end position="51"/>
    </location>
</feature>
<dbReference type="PANTHER" id="PTHR30506">
    <property type="entry name" value="INNER MEMBRANE PROTEIN"/>
    <property type="match status" value="1"/>
</dbReference>
<protein>
    <recommendedName>
        <fullName evidence="8">Glycine transporter domain-containing protein</fullName>
    </recommendedName>
</protein>
<comment type="similarity">
    <text evidence="2">Belongs to the UPF0126 family.</text>
</comment>
<evidence type="ECO:0000256" key="2">
    <source>
        <dbReference type="ARBA" id="ARBA00008193"/>
    </source>
</evidence>
<organism evidence="9 10">
    <name type="scientific">Alkalihalobacillus trypoxylicola</name>
    <dbReference type="NCBI Taxonomy" id="519424"/>
    <lineage>
        <taxon>Bacteria</taxon>
        <taxon>Bacillati</taxon>
        <taxon>Bacillota</taxon>
        <taxon>Bacilli</taxon>
        <taxon>Bacillales</taxon>
        <taxon>Bacillaceae</taxon>
        <taxon>Alkalihalobacillus</taxon>
    </lineage>
</organism>
<feature type="transmembrane region" description="Helical" evidence="7">
    <location>
        <begin position="115"/>
        <end position="136"/>
    </location>
</feature>